<sequence length="344" mass="38363">MALYDEVADLPLSIESCEYETHERETSSEFTRVTTEIVLRGAGETGRGEDVTYDADDQYALAEAEFDLSGEHTFAEFSATVADLDLFPKAPSREDFRHYRQWGFESAALDLALRQTDTDLPTALGRKPSPVSFVMSTRLGDPPSAERVTRWLDIDPSLTFKLDPTPEWTADLISELADTETVRIVDLKSQYEDAEVGQSADPDLYRRVRDGIPGAIIEDPVYTDETAPILDAARQRISWDVPITGVESVESLPFEPNWLNIKPSRFGSVKSLFDTLEHCDRRGIRMYGGGQFELSIGREQIQLLASLFYPDSPNDVAPRGYNDPEPTEGLPSSPLDAPSVEGFR</sequence>
<evidence type="ECO:0000256" key="1">
    <source>
        <dbReference type="SAM" id="MobiDB-lite"/>
    </source>
</evidence>
<dbReference type="SUPFAM" id="SSF51604">
    <property type="entry name" value="Enolase C-terminal domain-like"/>
    <property type="match status" value="1"/>
</dbReference>
<evidence type="ECO:0008006" key="4">
    <source>
        <dbReference type="Google" id="ProtNLM"/>
    </source>
</evidence>
<dbReference type="RefSeq" id="WP_227773152.1">
    <property type="nucleotide sequence ID" value="NZ_BAABKX010000003.1"/>
</dbReference>
<evidence type="ECO:0000313" key="2">
    <source>
        <dbReference type="EMBL" id="GAA5049131.1"/>
    </source>
</evidence>
<protein>
    <recommendedName>
        <fullName evidence="4">L-alanine-DL-glutamate epimerase</fullName>
    </recommendedName>
</protein>
<organism evidence="2 3">
    <name type="scientific">Haladaptatus pallidirubidus</name>
    <dbReference type="NCBI Taxonomy" id="1008152"/>
    <lineage>
        <taxon>Archaea</taxon>
        <taxon>Methanobacteriati</taxon>
        <taxon>Methanobacteriota</taxon>
        <taxon>Stenosarchaea group</taxon>
        <taxon>Halobacteria</taxon>
        <taxon>Halobacteriales</taxon>
        <taxon>Haladaptataceae</taxon>
        <taxon>Haladaptatus</taxon>
    </lineage>
</organism>
<dbReference type="InterPro" id="IPR036849">
    <property type="entry name" value="Enolase-like_C_sf"/>
</dbReference>
<feature type="region of interest" description="Disordered" evidence="1">
    <location>
        <begin position="315"/>
        <end position="344"/>
    </location>
</feature>
<accession>A0AAV3UGA6</accession>
<dbReference type="AlphaFoldDB" id="A0AAV3UGA6"/>
<dbReference type="Gene3D" id="3.30.390.10">
    <property type="entry name" value="Enolase-like, N-terminal domain"/>
    <property type="match status" value="1"/>
</dbReference>
<evidence type="ECO:0000313" key="3">
    <source>
        <dbReference type="Proteomes" id="UP001501729"/>
    </source>
</evidence>
<dbReference type="EMBL" id="BAABKX010000003">
    <property type="protein sequence ID" value="GAA5049131.1"/>
    <property type="molecule type" value="Genomic_DNA"/>
</dbReference>
<dbReference type="Gene3D" id="3.20.20.120">
    <property type="entry name" value="Enolase-like C-terminal domain"/>
    <property type="match status" value="1"/>
</dbReference>
<dbReference type="InterPro" id="IPR029017">
    <property type="entry name" value="Enolase-like_N"/>
</dbReference>
<keyword evidence="3" id="KW-1185">Reference proteome</keyword>
<gene>
    <name evidence="2" type="ORF">GCM10025751_21620</name>
</gene>
<comment type="caution">
    <text evidence="2">The sequence shown here is derived from an EMBL/GenBank/DDBJ whole genome shotgun (WGS) entry which is preliminary data.</text>
</comment>
<dbReference type="GeneID" id="68613329"/>
<reference evidence="2 3" key="1">
    <citation type="journal article" date="2019" name="Int. J. Syst. Evol. Microbiol.">
        <title>The Global Catalogue of Microorganisms (GCM) 10K type strain sequencing project: providing services to taxonomists for standard genome sequencing and annotation.</title>
        <authorList>
            <consortium name="The Broad Institute Genomics Platform"/>
            <consortium name="The Broad Institute Genome Sequencing Center for Infectious Disease"/>
            <person name="Wu L."/>
            <person name="Ma J."/>
        </authorList>
    </citation>
    <scope>NUCLEOTIDE SEQUENCE [LARGE SCALE GENOMIC DNA]</scope>
    <source>
        <strain evidence="2 3">JCM 17504</strain>
    </source>
</reference>
<name>A0AAV3UGA6_9EURY</name>
<dbReference type="Proteomes" id="UP001501729">
    <property type="component" value="Unassembled WGS sequence"/>
</dbReference>
<proteinExistence type="predicted"/>